<dbReference type="EMBL" id="BAAANH010000001">
    <property type="protein sequence ID" value="GAA1751706.1"/>
    <property type="molecule type" value="Genomic_DNA"/>
</dbReference>
<accession>A0ABP4WDE6</accession>
<dbReference type="PANTHER" id="PTHR44013:SF1">
    <property type="entry name" value="ZINC-TYPE ALCOHOL DEHYDROGENASE-LIKE PROTEIN C16A3.02C"/>
    <property type="match status" value="1"/>
</dbReference>
<evidence type="ECO:0000313" key="3">
    <source>
        <dbReference type="Proteomes" id="UP001500506"/>
    </source>
</evidence>
<dbReference type="Pfam" id="PF13602">
    <property type="entry name" value="ADH_zinc_N_2"/>
    <property type="match status" value="1"/>
</dbReference>
<dbReference type="PANTHER" id="PTHR44013">
    <property type="entry name" value="ZINC-TYPE ALCOHOL DEHYDROGENASE-LIKE PROTEIN C16A3.02C"/>
    <property type="match status" value="1"/>
</dbReference>
<dbReference type="CDD" id="cd08267">
    <property type="entry name" value="MDR1"/>
    <property type="match status" value="1"/>
</dbReference>
<organism evidence="2 3">
    <name type="scientific">Agromyces humatus</name>
    <dbReference type="NCBI Taxonomy" id="279573"/>
    <lineage>
        <taxon>Bacteria</taxon>
        <taxon>Bacillati</taxon>
        <taxon>Actinomycetota</taxon>
        <taxon>Actinomycetes</taxon>
        <taxon>Micrococcales</taxon>
        <taxon>Microbacteriaceae</taxon>
        <taxon>Agromyces</taxon>
    </lineage>
</organism>
<evidence type="ECO:0000259" key="1">
    <source>
        <dbReference type="SMART" id="SM00829"/>
    </source>
</evidence>
<name>A0ABP4WDE6_9MICO</name>
<dbReference type="Pfam" id="PF08240">
    <property type="entry name" value="ADH_N"/>
    <property type="match status" value="1"/>
</dbReference>
<reference evidence="3" key="1">
    <citation type="journal article" date="2019" name="Int. J. Syst. Evol. Microbiol.">
        <title>The Global Catalogue of Microorganisms (GCM) 10K type strain sequencing project: providing services to taxonomists for standard genome sequencing and annotation.</title>
        <authorList>
            <consortium name="The Broad Institute Genomics Platform"/>
            <consortium name="The Broad Institute Genome Sequencing Center for Infectious Disease"/>
            <person name="Wu L."/>
            <person name="Ma J."/>
        </authorList>
    </citation>
    <scope>NUCLEOTIDE SEQUENCE [LARGE SCALE GENOMIC DNA]</scope>
    <source>
        <strain evidence="3">JCM 14319</strain>
    </source>
</reference>
<feature type="domain" description="Enoyl reductase (ER)" evidence="1">
    <location>
        <begin position="20"/>
        <end position="330"/>
    </location>
</feature>
<evidence type="ECO:0000313" key="2">
    <source>
        <dbReference type="EMBL" id="GAA1751706.1"/>
    </source>
</evidence>
<keyword evidence="3" id="KW-1185">Reference proteome</keyword>
<dbReference type="InterPro" id="IPR020843">
    <property type="entry name" value="ER"/>
</dbReference>
<dbReference type="SUPFAM" id="SSF50129">
    <property type="entry name" value="GroES-like"/>
    <property type="match status" value="1"/>
</dbReference>
<dbReference type="InterPro" id="IPR013154">
    <property type="entry name" value="ADH-like_N"/>
</dbReference>
<comment type="caution">
    <text evidence="2">The sequence shown here is derived from an EMBL/GenBank/DDBJ whole genome shotgun (WGS) entry which is preliminary data.</text>
</comment>
<dbReference type="RefSeq" id="WP_232498377.1">
    <property type="nucleotide sequence ID" value="NZ_BAAANH010000001.1"/>
</dbReference>
<dbReference type="Gene3D" id="3.40.50.720">
    <property type="entry name" value="NAD(P)-binding Rossmann-like Domain"/>
    <property type="match status" value="1"/>
</dbReference>
<proteinExistence type="predicted"/>
<sequence length="333" mass="35338">MDTEQIQGTRMRAAVAYRFGGPEAVRVEQRPMPTPRADELLVRVHASTVSIADYRMRSRDLPEGLGFLVPISLGILRPRKPVLGMDLAGVVVAVGEDVTGFAPGDEVIAMPGGSFGGHAEYARVPQSKAIAHKPASLDMRESVALVFGGHTALAFLDKGEVGAGDEVLVNGASGAVGTAVVQLAKQRGARVTAVCGPRNVELVRTLGADRVIDYTTDDFAATGETYDAIFDCVGNAPFERVADSIKPGGALLLVVTNLRSMLRASRDSRRSGKLVTVSGAPVTHDRFAELSRLADAGALRPVIDRTYDLDDIVEAHRYVDTGHKTGSVVLRIA</sequence>
<dbReference type="Proteomes" id="UP001500506">
    <property type="component" value="Unassembled WGS sequence"/>
</dbReference>
<dbReference type="Gene3D" id="3.90.180.10">
    <property type="entry name" value="Medium-chain alcohol dehydrogenases, catalytic domain"/>
    <property type="match status" value="1"/>
</dbReference>
<dbReference type="SMART" id="SM00829">
    <property type="entry name" value="PKS_ER"/>
    <property type="match status" value="1"/>
</dbReference>
<dbReference type="InterPro" id="IPR011032">
    <property type="entry name" value="GroES-like_sf"/>
</dbReference>
<dbReference type="InterPro" id="IPR036291">
    <property type="entry name" value="NAD(P)-bd_dom_sf"/>
</dbReference>
<dbReference type="InterPro" id="IPR052733">
    <property type="entry name" value="Chloroplast_QOR"/>
</dbReference>
<dbReference type="SUPFAM" id="SSF51735">
    <property type="entry name" value="NAD(P)-binding Rossmann-fold domains"/>
    <property type="match status" value="1"/>
</dbReference>
<gene>
    <name evidence="2" type="ORF">GCM10009747_06440</name>
</gene>
<protein>
    <submittedName>
        <fullName evidence="2">NAD(P)-dependent alcohol dehydrogenase</fullName>
    </submittedName>
</protein>